<organism evidence="1 2">
    <name type="scientific">Maribacter aurantiacus</name>
    <dbReference type="NCBI Taxonomy" id="1882343"/>
    <lineage>
        <taxon>Bacteria</taxon>
        <taxon>Pseudomonadati</taxon>
        <taxon>Bacteroidota</taxon>
        <taxon>Flavobacteriia</taxon>
        <taxon>Flavobacteriales</taxon>
        <taxon>Flavobacteriaceae</taxon>
        <taxon>Maribacter</taxon>
    </lineage>
</organism>
<evidence type="ECO:0000313" key="1">
    <source>
        <dbReference type="EMBL" id="TLF44840.1"/>
    </source>
</evidence>
<proteinExistence type="predicted"/>
<gene>
    <name evidence="1" type="ORF">FEK29_08730</name>
</gene>
<dbReference type="Proteomes" id="UP000308382">
    <property type="component" value="Unassembled WGS sequence"/>
</dbReference>
<sequence>MKYFGRLKNTDLSNLDEEKKHLLYLKRRLFEKQRVVPLSELFKSNESNNNFKVVLEPNKKLILEYYEFLKDHYSHFIEDNCMLYLHPFNKITFGMGPKEKKKRGQAILSVHR</sequence>
<accession>A0A5R8M5S8</accession>
<name>A0A5R8M5S8_9FLAO</name>
<dbReference type="RefSeq" id="WP_138258049.1">
    <property type="nucleotide sequence ID" value="NZ_VBUK01000004.1"/>
</dbReference>
<evidence type="ECO:0000313" key="2">
    <source>
        <dbReference type="Proteomes" id="UP000308382"/>
    </source>
</evidence>
<keyword evidence="2" id="KW-1185">Reference proteome</keyword>
<reference evidence="1 2" key="1">
    <citation type="journal article" date="2017" name="Int. J. Syst. Evol. Microbiol.">
        <title>Maripseudobacter aurantiacus gen. nov., sp. nov., a novel member of the family Flavobacteriaceae isolated from a sedimentation basin.</title>
        <authorList>
            <person name="Chen C."/>
            <person name="Su Y."/>
            <person name="Tao T."/>
            <person name="Fu G."/>
            <person name="Zhang C."/>
            <person name="Sun C."/>
            <person name="Zhang X."/>
            <person name="Wu M."/>
        </authorList>
    </citation>
    <scope>NUCLEOTIDE SEQUENCE [LARGE SCALE GENOMIC DNA]</scope>
    <source>
        <strain evidence="2">CDA4</strain>
    </source>
</reference>
<protein>
    <submittedName>
        <fullName evidence="1">Uncharacterized protein</fullName>
    </submittedName>
</protein>
<dbReference type="EMBL" id="VBUK01000004">
    <property type="protein sequence ID" value="TLF44840.1"/>
    <property type="molecule type" value="Genomic_DNA"/>
</dbReference>
<comment type="caution">
    <text evidence="1">The sequence shown here is derived from an EMBL/GenBank/DDBJ whole genome shotgun (WGS) entry which is preliminary data.</text>
</comment>
<dbReference type="AlphaFoldDB" id="A0A5R8M5S8"/>